<evidence type="ECO:0000313" key="5">
    <source>
        <dbReference type="EMBL" id="CAF3764780.1"/>
    </source>
</evidence>
<dbReference type="InterPro" id="IPR001537">
    <property type="entry name" value="SpoU_MeTrfase"/>
</dbReference>
<accession>A0A818Z516</accession>
<keyword evidence="2" id="KW-0808">Transferase</keyword>
<dbReference type="GO" id="GO:0003723">
    <property type="term" value="F:RNA binding"/>
    <property type="evidence" value="ECO:0007669"/>
    <property type="project" value="InterPro"/>
</dbReference>
<sequence length="229" mass="25383">MYGKHAVFAAINNNNRNIEKIYCLEKTFLEFKNKLHNFNAEIVSADFINKKIGTDQPHQGILALVHSVFLNNINELDFTKHIDRVVILDQITDSQNIGAIIRSAAAFGITKLILPADNTPEENATIAKAASGSLELVQIVKVTNIKTTIEILKRKDFWIAGLDLDGKDNLLSLAEFNKIAIIIRSEGKGMRRLTTESCDFLIKIPISSKVESLNASNAASIIFHAINLL</sequence>
<organism evidence="5 6">
    <name type="scientific">Rotaria magnacalcarata</name>
    <dbReference type="NCBI Taxonomy" id="392030"/>
    <lineage>
        <taxon>Eukaryota</taxon>
        <taxon>Metazoa</taxon>
        <taxon>Spiralia</taxon>
        <taxon>Gnathifera</taxon>
        <taxon>Rotifera</taxon>
        <taxon>Eurotatoria</taxon>
        <taxon>Bdelloidea</taxon>
        <taxon>Philodinida</taxon>
        <taxon>Philodinidae</taxon>
        <taxon>Rotaria</taxon>
    </lineage>
</organism>
<dbReference type="EMBL" id="CAJOBF010000171">
    <property type="protein sequence ID" value="CAF3764780.1"/>
    <property type="molecule type" value="Genomic_DNA"/>
</dbReference>
<dbReference type="Gene3D" id="3.40.1280.10">
    <property type="match status" value="1"/>
</dbReference>
<name>A0A818Z516_9BILA</name>
<dbReference type="SUPFAM" id="SSF75217">
    <property type="entry name" value="alpha/beta knot"/>
    <property type="match status" value="1"/>
</dbReference>
<dbReference type="PANTHER" id="PTHR46429">
    <property type="entry name" value="23S RRNA (GUANOSINE-2'-O-)-METHYLTRANSFERASE RLMB"/>
    <property type="match status" value="1"/>
</dbReference>
<dbReference type="SUPFAM" id="SSF55315">
    <property type="entry name" value="L30e-like"/>
    <property type="match status" value="1"/>
</dbReference>
<evidence type="ECO:0000313" key="4">
    <source>
        <dbReference type="EMBL" id="CAF2063303.1"/>
    </source>
</evidence>
<dbReference type="AlphaFoldDB" id="A0A818Z516"/>
<evidence type="ECO:0000256" key="1">
    <source>
        <dbReference type="ARBA" id="ARBA00022603"/>
    </source>
</evidence>
<dbReference type="PANTHER" id="PTHR46429:SF1">
    <property type="entry name" value="23S RRNA (GUANOSINE-2'-O-)-METHYLTRANSFERASE RLMB"/>
    <property type="match status" value="1"/>
</dbReference>
<dbReference type="Pfam" id="PF08032">
    <property type="entry name" value="SpoU_sub_bind"/>
    <property type="match status" value="1"/>
</dbReference>
<dbReference type="NCBIfam" id="TIGR00186">
    <property type="entry name" value="rRNA_methyl_3"/>
    <property type="match status" value="1"/>
</dbReference>
<evidence type="ECO:0000313" key="6">
    <source>
        <dbReference type="Proteomes" id="UP000663842"/>
    </source>
</evidence>
<dbReference type="GO" id="GO:0008173">
    <property type="term" value="F:RNA methyltransferase activity"/>
    <property type="evidence" value="ECO:0007669"/>
    <property type="project" value="InterPro"/>
</dbReference>
<dbReference type="GO" id="GO:0032259">
    <property type="term" value="P:methylation"/>
    <property type="evidence" value="ECO:0007669"/>
    <property type="project" value="UniProtKB-KW"/>
</dbReference>
<dbReference type="GO" id="GO:0006396">
    <property type="term" value="P:RNA processing"/>
    <property type="evidence" value="ECO:0007669"/>
    <property type="project" value="InterPro"/>
</dbReference>
<evidence type="ECO:0000259" key="3">
    <source>
        <dbReference type="SMART" id="SM00967"/>
    </source>
</evidence>
<reference evidence="5" key="1">
    <citation type="submission" date="2021-02" db="EMBL/GenBank/DDBJ databases">
        <authorList>
            <person name="Nowell W R."/>
        </authorList>
    </citation>
    <scope>NUCLEOTIDE SEQUENCE</scope>
</reference>
<feature type="domain" description="RNA 2-O ribose methyltransferase substrate binding" evidence="3">
    <location>
        <begin position="2"/>
        <end position="71"/>
    </location>
</feature>
<dbReference type="Proteomes" id="UP000663887">
    <property type="component" value="Unassembled WGS sequence"/>
</dbReference>
<dbReference type="Gene3D" id="3.30.1330.30">
    <property type="match status" value="1"/>
</dbReference>
<dbReference type="InterPro" id="IPR013123">
    <property type="entry name" value="SpoU_subst-bd"/>
</dbReference>
<dbReference type="Pfam" id="PF00588">
    <property type="entry name" value="SpoU_methylase"/>
    <property type="match status" value="1"/>
</dbReference>
<comment type="caution">
    <text evidence="5">The sequence shown here is derived from an EMBL/GenBank/DDBJ whole genome shotgun (WGS) entry which is preliminary data.</text>
</comment>
<gene>
    <name evidence="5" type="ORF">UXM345_LOCUS2776</name>
    <name evidence="4" type="ORF">XDN619_LOCUS10989</name>
</gene>
<dbReference type="Proteomes" id="UP000663842">
    <property type="component" value="Unassembled WGS sequence"/>
</dbReference>
<dbReference type="InterPro" id="IPR029026">
    <property type="entry name" value="tRNA_m1G_MTases_N"/>
</dbReference>
<dbReference type="SMART" id="SM00967">
    <property type="entry name" value="SpoU_sub_bind"/>
    <property type="match status" value="1"/>
</dbReference>
<dbReference type="InterPro" id="IPR004441">
    <property type="entry name" value="rRNA_MeTrfase_TrmH"/>
</dbReference>
<evidence type="ECO:0000256" key="2">
    <source>
        <dbReference type="ARBA" id="ARBA00022679"/>
    </source>
</evidence>
<proteinExistence type="predicted"/>
<dbReference type="GO" id="GO:0005829">
    <property type="term" value="C:cytosol"/>
    <property type="evidence" value="ECO:0007669"/>
    <property type="project" value="TreeGrafter"/>
</dbReference>
<dbReference type="CDD" id="cd18103">
    <property type="entry name" value="SpoU-like_RlmB"/>
    <property type="match status" value="1"/>
</dbReference>
<dbReference type="InterPro" id="IPR029064">
    <property type="entry name" value="Ribosomal_eL30-like_sf"/>
</dbReference>
<dbReference type="EMBL" id="CAJNRG010004098">
    <property type="protein sequence ID" value="CAF2063303.1"/>
    <property type="molecule type" value="Genomic_DNA"/>
</dbReference>
<protein>
    <recommendedName>
        <fullName evidence="3">RNA 2-O ribose methyltransferase substrate binding domain-containing protein</fullName>
    </recommendedName>
</protein>
<keyword evidence="1" id="KW-0489">Methyltransferase</keyword>
<dbReference type="InterPro" id="IPR029028">
    <property type="entry name" value="Alpha/beta_knot_MTases"/>
</dbReference>